<proteinExistence type="predicted"/>
<reference evidence="1" key="1">
    <citation type="submission" date="2019-03" db="EMBL/GenBank/DDBJ databases">
        <authorList>
            <consortium name="Pathogen Informatics"/>
        </authorList>
    </citation>
    <scope>NUCLEOTIDE SEQUENCE</scope>
    <source>
        <strain evidence="1">5012STDY7626445</strain>
    </source>
</reference>
<protein>
    <submittedName>
        <fullName evidence="1">Phage protein</fullName>
    </submittedName>
</protein>
<dbReference type="EMBL" id="CAAHCR010000003">
    <property type="protein sequence ID" value="VGL70283.1"/>
    <property type="molecule type" value="Genomic_DNA"/>
</dbReference>
<gene>
    <name evidence="1" type="ORF">SAMEA4873647_02991</name>
</gene>
<dbReference type="AlphaFoldDB" id="A0A486P7R7"/>
<dbReference type="RefSeq" id="WP_195807105.1">
    <property type="nucleotide sequence ID" value="NZ_CP150854.1"/>
</dbReference>
<accession>A0A486P7R7</accession>
<evidence type="ECO:0000313" key="1">
    <source>
        <dbReference type="EMBL" id="VGL70283.1"/>
    </source>
</evidence>
<organism evidence="1">
    <name type="scientific">Klebsiella pneumoniae</name>
    <dbReference type="NCBI Taxonomy" id="573"/>
    <lineage>
        <taxon>Bacteria</taxon>
        <taxon>Pseudomonadati</taxon>
        <taxon>Pseudomonadota</taxon>
        <taxon>Gammaproteobacteria</taxon>
        <taxon>Enterobacterales</taxon>
        <taxon>Enterobacteriaceae</taxon>
        <taxon>Klebsiella/Raoultella group</taxon>
        <taxon>Klebsiella</taxon>
        <taxon>Klebsiella pneumoniae complex</taxon>
    </lineage>
</organism>
<sequence>MSKGTIICLCDITGVMAEPWVEAGYRAVLVDPQHPETSIDGPVERISATILEAMPRLSQIIRSENVVIVIGFPPCTDVAVSGSRWFESKRAKDPHFQGKAALVAEQCRMVGLASGCPWAFENPVSVFSSIFGSADYTFHPYQFTRLCADDNYTKQTCLWTGNGFKAPAENMHPMVEAAIDAVKLACGRMVPKKKAIEAISGTSFAGLVADWYPDNRIHECPPSDERANIRSATPLGFARAVFLSNAPHLNKKREAA</sequence>
<name>A0A486P7R7_KLEPN</name>